<proteinExistence type="predicted"/>
<evidence type="ECO:0000256" key="4">
    <source>
        <dbReference type="ARBA" id="ARBA00022729"/>
    </source>
</evidence>
<dbReference type="Pfam" id="PF25987">
    <property type="entry name" value="PRRT3"/>
    <property type="match status" value="1"/>
</dbReference>
<dbReference type="EMBL" id="BDGG01000011">
    <property type="protein sequence ID" value="GAV04894.1"/>
    <property type="molecule type" value="Genomic_DNA"/>
</dbReference>
<keyword evidence="6 8" id="KW-0472">Membrane</keyword>
<evidence type="ECO:0000313" key="11">
    <source>
        <dbReference type="Proteomes" id="UP000186922"/>
    </source>
</evidence>
<keyword evidence="11" id="KW-1185">Reference proteome</keyword>
<keyword evidence="3 8" id="KW-0812">Transmembrane</keyword>
<protein>
    <recommendedName>
        <fullName evidence="9">Proline-rich transmembrane protein 3/4 domain-containing protein</fullName>
    </recommendedName>
</protein>
<feature type="transmembrane region" description="Helical" evidence="8">
    <location>
        <begin position="301"/>
        <end position="327"/>
    </location>
</feature>
<keyword evidence="2" id="KW-0597">Phosphoprotein</keyword>
<organism evidence="10 11">
    <name type="scientific">Ramazzottius varieornatus</name>
    <name type="common">Water bear</name>
    <name type="synonym">Tardigrade</name>
    <dbReference type="NCBI Taxonomy" id="947166"/>
    <lineage>
        <taxon>Eukaryota</taxon>
        <taxon>Metazoa</taxon>
        <taxon>Ecdysozoa</taxon>
        <taxon>Tardigrada</taxon>
        <taxon>Eutardigrada</taxon>
        <taxon>Parachela</taxon>
        <taxon>Hypsibioidea</taxon>
        <taxon>Ramazzottiidae</taxon>
        <taxon>Ramazzottius</taxon>
    </lineage>
</organism>
<comment type="caution">
    <text evidence="10">The sequence shown here is derived from an EMBL/GenBank/DDBJ whole genome shotgun (WGS) entry which is preliminary data.</text>
</comment>
<feature type="region of interest" description="Disordered" evidence="7">
    <location>
        <begin position="382"/>
        <end position="431"/>
    </location>
</feature>
<evidence type="ECO:0000256" key="2">
    <source>
        <dbReference type="ARBA" id="ARBA00022553"/>
    </source>
</evidence>
<reference evidence="10 11" key="1">
    <citation type="journal article" date="2016" name="Nat. Commun.">
        <title>Extremotolerant tardigrade genome and improved radiotolerance of human cultured cells by tardigrade-unique protein.</title>
        <authorList>
            <person name="Hashimoto T."/>
            <person name="Horikawa D.D."/>
            <person name="Saito Y."/>
            <person name="Kuwahara H."/>
            <person name="Kozuka-Hata H."/>
            <person name="Shin-I T."/>
            <person name="Minakuchi Y."/>
            <person name="Ohishi K."/>
            <person name="Motoyama A."/>
            <person name="Aizu T."/>
            <person name="Enomoto A."/>
            <person name="Kondo K."/>
            <person name="Tanaka S."/>
            <person name="Hara Y."/>
            <person name="Koshikawa S."/>
            <person name="Sagara H."/>
            <person name="Miura T."/>
            <person name="Yokobori S."/>
            <person name="Miyagawa K."/>
            <person name="Suzuki Y."/>
            <person name="Kubo T."/>
            <person name="Oyama M."/>
            <person name="Kohara Y."/>
            <person name="Fujiyama A."/>
            <person name="Arakawa K."/>
            <person name="Katayama T."/>
            <person name="Toyoda A."/>
            <person name="Kunieda T."/>
        </authorList>
    </citation>
    <scope>NUCLEOTIDE SEQUENCE [LARGE SCALE GENOMIC DNA]</scope>
    <source>
        <strain evidence="10 11">YOKOZUNA-1</strain>
    </source>
</reference>
<feature type="transmembrane region" description="Helical" evidence="8">
    <location>
        <begin position="136"/>
        <end position="161"/>
    </location>
</feature>
<dbReference type="InterPro" id="IPR052836">
    <property type="entry name" value="PRRT_domain-containing"/>
</dbReference>
<name>A0A1D1W0P1_RAMVA</name>
<feature type="transmembrane region" description="Helical" evidence="8">
    <location>
        <begin position="252"/>
        <end position="281"/>
    </location>
</feature>
<keyword evidence="5 8" id="KW-1133">Transmembrane helix</keyword>
<dbReference type="PANTHER" id="PTHR35578">
    <property type="entry name" value="PROLINE-RICH TRANSMEMBRANE PROTEIN 4-RELATED"/>
    <property type="match status" value="1"/>
</dbReference>
<evidence type="ECO:0000256" key="5">
    <source>
        <dbReference type="ARBA" id="ARBA00022989"/>
    </source>
</evidence>
<sequence length="431" mass="47940">MDYSTLLPDPWTTAETTAVASSHSPRTSSAFTVLPHSIPTAMFRHPTLTRPASDWDKARNIYGIAWDLHIYAIGSLFAVVSFYSLICTLKLCRLALPSAVRCYFMLLHFILMIFGVMRAVFLLLDPYNASNVLPPAVSAAFLHISFPCLTLAFLMVLAALIRAARTKLSRAGIVNGCLLLGIVVVNFTFAIGAEVCVEFLRWNTVAVASQTYFIAWSVGLGCGYLFMCNKLLSAADDVDSLATSSTQPSRRVATSVHITLIAALLLLIFASLHIFGMVMIYEYFRSESATEPVTYQPWIWYGFHTGTRITELLLSALLAFVASLTVWSDGPKESRKQATLPWSPVNPSEAMKQQHVLLSEPKLVAPSSPGFFGPKHRKDFPVTFNPERYTPDDQNFQPRYMISRHGNSTGRKPDSVLLETNPIHNDQERYN</sequence>
<accession>A0A1D1W0P1</accession>
<feature type="transmembrane region" description="Helical" evidence="8">
    <location>
        <begin position="173"/>
        <end position="193"/>
    </location>
</feature>
<evidence type="ECO:0000256" key="1">
    <source>
        <dbReference type="ARBA" id="ARBA00004141"/>
    </source>
</evidence>
<gene>
    <name evidence="10" type="primary">RvY_15100-1</name>
    <name evidence="10" type="synonym">RvY_15100.1</name>
    <name evidence="10" type="ORF">RvY_15100</name>
</gene>
<dbReference type="InterPro" id="IPR059081">
    <property type="entry name" value="PRRT3-4"/>
</dbReference>
<evidence type="ECO:0000259" key="9">
    <source>
        <dbReference type="Pfam" id="PF25987"/>
    </source>
</evidence>
<dbReference type="AlphaFoldDB" id="A0A1D1W0P1"/>
<comment type="subcellular location">
    <subcellularLocation>
        <location evidence="1">Membrane</location>
        <topology evidence="1">Multi-pass membrane protein</topology>
    </subcellularLocation>
</comment>
<feature type="transmembrane region" description="Helical" evidence="8">
    <location>
        <begin position="68"/>
        <end position="91"/>
    </location>
</feature>
<evidence type="ECO:0000256" key="7">
    <source>
        <dbReference type="SAM" id="MobiDB-lite"/>
    </source>
</evidence>
<dbReference type="Proteomes" id="UP000186922">
    <property type="component" value="Unassembled WGS sequence"/>
</dbReference>
<evidence type="ECO:0000256" key="6">
    <source>
        <dbReference type="ARBA" id="ARBA00023136"/>
    </source>
</evidence>
<feature type="transmembrane region" description="Helical" evidence="8">
    <location>
        <begin position="103"/>
        <end position="124"/>
    </location>
</feature>
<keyword evidence="4" id="KW-0732">Signal</keyword>
<dbReference type="STRING" id="947166.A0A1D1W0P1"/>
<feature type="domain" description="Proline-rich transmembrane protein 3/4" evidence="9">
    <location>
        <begin position="48"/>
        <end position="332"/>
    </location>
</feature>
<evidence type="ECO:0000256" key="3">
    <source>
        <dbReference type="ARBA" id="ARBA00022692"/>
    </source>
</evidence>
<dbReference type="PANTHER" id="PTHR35578:SF6">
    <property type="entry name" value="PROLINE-RICH TRANSMEMBRANE PROTEIN 4"/>
    <property type="match status" value="1"/>
</dbReference>
<dbReference type="OrthoDB" id="10066605at2759"/>
<feature type="transmembrane region" description="Helical" evidence="8">
    <location>
        <begin position="213"/>
        <end position="232"/>
    </location>
</feature>
<evidence type="ECO:0000256" key="8">
    <source>
        <dbReference type="SAM" id="Phobius"/>
    </source>
</evidence>
<evidence type="ECO:0000313" key="10">
    <source>
        <dbReference type="EMBL" id="GAV04894.1"/>
    </source>
</evidence>